<dbReference type="Proteomes" id="UP000231742">
    <property type="component" value="Unassembled WGS sequence"/>
</dbReference>
<sequence length="86" mass="9591">MTTPPNAMARDALDFQAQQLRMILERLTYVRSLLPEASIDWRGPAQQLFDAGVGELHRDLACVRRLIEAAENRTVMAASQMGSYVG</sequence>
<comment type="caution">
    <text evidence="1">The sequence shown here is derived from an EMBL/GenBank/DDBJ whole genome shotgun (WGS) entry which is preliminary data.</text>
</comment>
<reference evidence="1 2" key="1">
    <citation type="submission" date="2017-11" db="EMBL/GenBank/DDBJ databases">
        <title>Genomic Encyclopedia of Archaeal and Bacterial Type Strains, Phase II (KMG-II): From Individual Species to Whole Genera.</title>
        <authorList>
            <person name="Goeker M."/>
        </authorList>
    </citation>
    <scope>NUCLEOTIDE SEQUENCE [LARGE SCALE GENOMIC DNA]</scope>
    <source>
        <strain evidence="1 2">DSM 16400</strain>
    </source>
</reference>
<gene>
    <name evidence="1" type="ORF">CLV85_0262</name>
</gene>
<dbReference type="OrthoDB" id="5124653at2"/>
<dbReference type="AlphaFoldDB" id="A0A2M9D5V3"/>
<dbReference type="RefSeq" id="WP_100387811.1">
    <property type="nucleotide sequence ID" value="NZ_BMZU01000001.1"/>
</dbReference>
<name>A0A2M9D5V3_9MICO</name>
<keyword evidence="2" id="KW-1185">Reference proteome</keyword>
<accession>A0A2M9D5V3</accession>
<dbReference type="EMBL" id="PGFH01000001">
    <property type="protein sequence ID" value="PJJ81092.1"/>
    <property type="molecule type" value="Genomic_DNA"/>
</dbReference>
<organism evidence="1 2">
    <name type="scientific">Salinibacterium amurskyense</name>
    <dbReference type="NCBI Taxonomy" id="205941"/>
    <lineage>
        <taxon>Bacteria</taxon>
        <taxon>Bacillati</taxon>
        <taxon>Actinomycetota</taxon>
        <taxon>Actinomycetes</taxon>
        <taxon>Micrococcales</taxon>
        <taxon>Microbacteriaceae</taxon>
        <taxon>Salinibacterium</taxon>
    </lineage>
</organism>
<evidence type="ECO:0000313" key="1">
    <source>
        <dbReference type="EMBL" id="PJJ81092.1"/>
    </source>
</evidence>
<protein>
    <submittedName>
        <fullName evidence="1">Uncharacterized protein</fullName>
    </submittedName>
</protein>
<proteinExistence type="predicted"/>
<evidence type="ECO:0000313" key="2">
    <source>
        <dbReference type="Proteomes" id="UP000231742"/>
    </source>
</evidence>